<dbReference type="Gene3D" id="3.30.200.20">
    <property type="entry name" value="Phosphorylase Kinase, domain 1"/>
    <property type="match status" value="1"/>
</dbReference>
<feature type="binding site" evidence="8">
    <location>
        <position position="456"/>
    </location>
    <ligand>
        <name>ATP</name>
        <dbReference type="ChEBI" id="CHEBI:30616"/>
    </ligand>
</feature>
<dbReference type="EC" id="2.3.2.27" evidence="2"/>
<sequence length="703" mass="78160">METGVDSTVGSLGVGEDKLFVAVGNDIEKNTSTLLWALKNFRKKLNFCILHVHQPALEIRIMGVNFRVEALDAQQVRAYRQKEREKMNKILNDYVDICLHAGVHAETINIEKDNIESGILELIVQHGITKLVMGAASDRHYSKQMVKPRSQKANFVFKNAPISCNIWFVCKQKVIATSEGVSEKIAMEATTSQSDQSRARPFINKSLSHNDGLSGNQVKELLRRAQSTNSETTRESESSRKKSQSPNKVLTNPFQDLLHRAFSRNKEPSSGKITRTSSSSSSLRSLSQSTDRSSSRLSIGSSSGRILSDDETVASSLCESIENLNGSSPAYELSLEKESGSIHEEGTPNKEQLEREREELEKLRSQRDQVMKEIQIAQDQKVKLVSQISDSDRMVTELVAMQKEFASLQRPQFFSVISALDIESATESFNPSMKIGEGGFGNVYKGLLRQTPVAIKRFHFHSLEEQSNSDFQREVNVLSKVRHPNLVTLIGACPEASSLVFEYLVNGSLEDRLTCKDDTPPLSWKIRFRIAMEICSALIFLHSNEPDSIVHGDLKPSNILLDVNFVSKLGDFGIASFITRDENSSYTRTLCCTADLKGTIAYIDPEFFATGVLTPKADVYSFGVVVLQLLTGRSAVGLAQKVKCALDQGTLNAMLDASAGDWPLVQAKKLVQMALRCCELSRKDRPNLELDVLKLLQSLEIQI</sequence>
<dbReference type="SUPFAM" id="SSF56112">
    <property type="entry name" value="Protein kinase-like (PK-like)"/>
    <property type="match status" value="1"/>
</dbReference>
<evidence type="ECO:0000259" key="10">
    <source>
        <dbReference type="PROSITE" id="PS50011"/>
    </source>
</evidence>
<feature type="compositionally biased region" description="Low complexity" evidence="9">
    <location>
        <begin position="270"/>
        <end position="304"/>
    </location>
</feature>
<keyword evidence="6" id="KW-0833">Ubl conjugation pathway</keyword>
<protein>
    <recommendedName>
        <fullName evidence="2">RING-type E3 ubiquitin transferase</fullName>
        <ecNumber evidence="2">2.3.2.27</ecNumber>
    </recommendedName>
</protein>
<dbReference type="InterPro" id="IPR017441">
    <property type="entry name" value="Protein_kinase_ATP_BS"/>
</dbReference>
<evidence type="ECO:0000313" key="11">
    <source>
        <dbReference type="EMBL" id="KAJ4957684.1"/>
    </source>
</evidence>
<dbReference type="Proteomes" id="UP001141806">
    <property type="component" value="Unassembled WGS sequence"/>
</dbReference>
<dbReference type="GO" id="GO:0061630">
    <property type="term" value="F:ubiquitin protein ligase activity"/>
    <property type="evidence" value="ECO:0007669"/>
    <property type="project" value="UniProtKB-EC"/>
</dbReference>
<dbReference type="InterPro" id="IPR008271">
    <property type="entry name" value="Ser/Thr_kinase_AS"/>
</dbReference>
<dbReference type="InterPro" id="IPR011009">
    <property type="entry name" value="Kinase-like_dom_sf"/>
</dbReference>
<dbReference type="PANTHER" id="PTHR45647:SF100">
    <property type="entry name" value="U-BOX DOMAIN-CONTAINING PROTEIN 33"/>
    <property type="match status" value="1"/>
</dbReference>
<name>A0A9Q0H5U3_9MAGN</name>
<organism evidence="11 12">
    <name type="scientific">Protea cynaroides</name>
    <dbReference type="NCBI Taxonomy" id="273540"/>
    <lineage>
        <taxon>Eukaryota</taxon>
        <taxon>Viridiplantae</taxon>
        <taxon>Streptophyta</taxon>
        <taxon>Embryophyta</taxon>
        <taxon>Tracheophyta</taxon>
        <taxon>Spermatophyta</taxon>
        <taxon>Magnoliopsida</taxon>
        <taxon>Proteales</taxon>
        <taxon>Proteaceae</taxon>
        <taxon>Protea</taxon>
    </lineage>
</organism>
<dbReference type="PANTHER" id="PTHR45647">
    <property type="entry name" value="OS02G0152300 PROTEIN"/>
    <property type="match status" value="1"/>
</dbReference>
<dbReference type="EMBL" id="JAMYWD010000010">
    <property type="protein sequence ID" value="KAJ4957684.1"/>
    <property type="molecule type" value="Genomic_DNA"/>
</dbReference>
<dbReference type="PROSITE" id="PS00108">
    <property type="entry name" value="PROTEIN_KINASE_ST"/>
    <property type="match status" value="1"/>
</dbReference>
<dbReference type="GO" id="GO:0005524">
    <property type="term" value="F:ATP binding"/>
    <property type="evidence" value="ECO:0007669"/>
    <property type="project" value="UniProtKB-UniRule"/>
</dbReference>
<feature type="region of interest" description="Disordered" evidence="9">
    <location>
        <begin position="224"/>
        <end position="304"/>
    </location>
</feature>
<evidence type="ECO:0000256" key="8">
    <source>
        <dbReference type="PROSITE-ProRule" id="PRU10141"/>
    </source>
</evidence>
<dbReference type="SUPFAM" id="SSF52402">
    <property type="entry name" value="Adenine nucleotide alpha hydrolases-like"/>
    <property type="match status" value="1"/>
</dbReference>
<evidence type="ECO:0000256" key="5">
    <source>
        <dbReference type="ARBA" id="ARBA00022777"/>
    </source>
</evidence>
<evidence type="ECO:0000313" key="12">
    <source>
        <dbReference type="Proteomes" id="UP001141806"/>
    </source>
</evidence>
<feature type="region of interest" description="Disordered" evidence="9">
    <location>
        <begin position="335"/>
        <end position="354"/>
    </location>
</feature>
<dbReference type="AlphaFoldDB" id="A0A9Q0H5U3"/>
<dbReference type="InterPro" id="IPR000719">
    <property type="entry name" value="Prot_kinase_dom"/>
</dbReference>
<comment type="caution">
    <text evidence="11">The sequence shown here is derived from an EMBL/GenBank/DDBJ whole genome shotgun (WGS) entry which is preliminary data.</text>
</comment>
<dbReference type="Pfam" id="PF00069">
    <property type="entry name" value="Pkinase"/>
    <property type="match status" value="1"/>
</dbReference>
<dbReference type="GO" id="GO:0004672">
    <property type="term" value="F:protein kinase activity"/>
    <property type="evidence" value="ECO:0007669"/>
    <property type="project" value="InterPro"/>
</dbReference>
<keyword evidence="3" id="KW-0808">Transferase</keyword>
<dbReference type="Gene3D" id="3.40.50.620">
    <property type="entry name" value="HUPs"/>
    <property type="match status" value="1"/>
</dbReference>
<dbReference type="PROSITE" id="PS50011">
    <property type="entry name" value="PROTEIN_KINASE_DOM"/>
    <property type="match status" value="1"/>
</dbReference>
<dbReference type="InterPro" id="IPR014729">
    <property type="entry name" value="Rossmann-like_a/b/a_fold"/>
</dbReference>
<dbReference type="PROSITE" id="PS00107">
    <property type="entry name" value="PROTEIN_KINASE_ATP"/>
    <property type="match status" value="1"/>
</dbReference>
<evidence type="ECO:0000256" key="7">
    <source>
        <dbReference type="ARBA" id="ARBA00022840"/>
    </source>
</evidence>
<accession>A0A9Q0H5U3</accession>
<reference evidence="11" key="1">
    <citation type="journal article" date="2023" name="Plant J.">
        <title>The genome of the king protea, Protea cynaroides.</title>
        <authorList>
            <person name="Chang J."/>
            <person name="Duong T.A."/>
            <person name="Schoeman C."/>
            <person name="Ma X."/>
            <person name="Roodt D."/>
            <person name="Barker N."/>
            <person name="Li Z."/>
            <person name="Van de Peer Y."/>
            <person name="Mizrachi E."/>
        </authorList>
    </citation>
    <scope>NUCLEOTIDE SEQUENCE</scope>
    <source>
        <tissue evidence="11">Young leaves</tissue>
    </source>
</reference>
<dbReference type="Gene3D" id="1.10.510.10">
    <property type="entry name" value="Transferase(Phosphotransferase) domain 1"/>
    <property type="match status" value="1"/>
</dbReference>
<dbReference type="InterPro" id="IPR051348">
    <property type="entry name" value="U-box_ubiquitin_ligases"/>
</dbReference>
<evidence type="ECO:0000256" key="2">
    <source>
        <dbReference type="ARBA" id="ARBA00012483"/>
    </source>
</evidence>
<keyword evidence="4 8" id="KW-0547">Nucleotide-binding</keyword>
<dbReference type="CDD" id="cd01989">
    <property type="entry name" value="USP_STK_Ubox_N"/>
    <property type="match status" value="1"/>
</dbReference>
<dbReference type="SMART" id="SM00220">
    <property type="entry name" value="S_TKc"/>
    <property type="match status" value="1"/>
</dbReference>
<dbReference type="OrthoDB" id="4062651at2759"/>
<feature type="domain" description="Protein kinase" evidence="10">
    <location>
        <begin position="429"/>
        <end position="699"/>
    </location>
</feature>
<evidence type="ECO:0000256" key="6">
    <source>
        <dbReference type="ARBA" id="ARBA00022786"/>
    </source>
</evidence>
<keyword evidence="12" id="KW-1185">Reference proteome</keyword>
<evidence type="ECO:0000256" key="3">
    <source>
        <dbReference type="ARBA" id="ARBA00022679"/>
    </source>
</evidence>
<evidence type="ECO:0000256" key="9">
    <source>
        <dbReference type="SAM" id="MobiDB-lite"/>
    </source>
</evidence>
<keyword evidence="7 8" id="KW-0067">ATP-binding</keyword>
<keyword evidence="5" id="KW-0418">Kinase</keyword>
<proteinExistence type="predicted"/>
<evidence type="ECO:0000256" key="4">
    <source>
        <dbReference type="ARBA" id="ARBA00022741"/>
    </source>
</evidence>
<gene>
    <name evidence="11" type="ORF">NE237_024795</name>
</gene>
<comment type="catalytic activity">
    <reaction evidence="1">
        <text>S-ubiquitinyl-[E2 ubiquitin-conjugating enzyme]-L-cysteine + [acceptor protein]-L-lysine = [E2 ubiquitin-conjugating enzyme]-L-cysteine + N(6)-ubiquitinyl-[acceptor protein]-L-lysine.</text>
        <dbReference type="EC" id="2.3.2.27"/>
    </reaction>
</comment>
<evidence type="ECO:0000256" key="1">
    <source>
        <dbReference type="ARBA" id="ARBA00000900"/>
    </source>
</evidence>